<feature type="chain" id="PRO_5009162360" evidence="1">
    <location>
        <begin position="20"/>
        <end position="154"/>
    </location>
</feature>
<feature type="signal peptide" evidence="1">
    <location>
        <begin position="1"/>
        <end position="19"/>
    </location>
</feature>
<gene>
    <name evidence="2" type="ORF">HYPBUDRAFT_108410</name>
</gene>
<evidence type="ECO:0000313" key="3">
    <source>
        <dbReference type="Proteomes" id="UP000095085"/>
    </source>
</evidence>
<protein>
    <submittedName>
        <fullName evidence="2">Uncharacterized protein</fullName>
    </submittedName>
</protein>
<keyword evidence="3" id="KW-1185">Reference proteome</keyword>
<organism evidence="2 3">
    <name type="scientific">Hyphopichia burtonii NRRL Y-1933</name>
    <dbReference type="NCBI Taxonomy" id="984485"/>
    <lineage>
        <taxon>Eukaryota</taxon>
        <taxon>Fungi</taxon>
        <taxon>Dikarya</taxon>
        <taxon>Ascomycota</taxon>
        <taxon>Saccharomycotina</taxon>
        <taxon>Pichiomycetes</taxon>
        <taxon>Debaryomycetaceae</taxon>
        <taxon>Hyphopichia</taxon>
    </lineage>
</organism>
<accession>A0A1E4RLF4</accession>
<keyword evidence="1" id="KW-0732">Signal</keyword>
<dbReference type="Proteomes" id="UP000095085">
    <property type="component" value="Unassembled WGS sequence"/>
</dbReference>
<reference evidence="3" key="1">
    <citation type="submission" date="2016-05" db="EMBL/GenBank/DDBJ databases">
        <title>Comparative genomics of biotechnologically important yeasts.</title>
        <authorList>
            <consortium name="DOE Joint Genome Institute"/>
            <person name="Riley R."/>
            <person name="Haridas S."/>
            <person name="Wolfe K.H."/>
            <person name="Lopes M.R."/>
            <person name="Hittinger C.T."/>
            <person name="Goker M."/>
            <person name="Salamov A."/>
            <person name="Wisecaver J."/>
            <person name="Long T.M."/>
            <person name="Aerts A.L."/>
            <person name="Barry K."/>
            <person name="Choi C."/>
            <person name="Clum A."/>
            <person name="Coughlan A.Y."/>
            <person name="Deshpande S."/>
            <person name="Douglass A.P."/>
            <person name="Hanson S.J."/>
            <person name="Klenk H.-P."/>
            <person name="Labutti K."/>
            <person name="Lapidus A."/>
            <person name="Lindquist E."/>
            <person name="Lipzen A."/>
            <person name="Meier-Kolthoff J.P."/>
            <person name="Ohm R.A."/>
            <person name="Otillar R.P."/>
            <person name="Pangilinan J."/>
            <person name="Peng Y."/>
            <person name="Rokas A."/>
            <person name="Rosa C.A."/>
            <person name="Scheuner C."/>
            <person name="Sibirny A.A."/>
            <person name="Slot J.C."/>
            <person name="Stielow J.B."/>
            <person name="Sun H."/>
            <person name="Kurtzman C.P."/>
            <person name="Blackwell M."/>
            <person name="Grigoriev I.V."/>
            <person name="Jeffries T.W."/>
        </authorList>
    </citation>
    <scope>NUCLEOTIDE SEQUENCE [LARGE SCALE GENOMIC DNA]</scope>
    <source>
        <strain evidence="3">NRRL Y-1933</strain>
    </source>
</reference>
<dbReference type="OrthoDB" id="4018368at2759"/>
<dbReference type="GeneID" id="30993181"/>
<evidence type="ECO:0000313" key="2">
    <source>
        <dbReference type="EMBL" id="ODV68087.1"/>
    </source>
</evidence>
<name>A0A1E4RLF4_9ASCO</name>
<proteinExistence type="predicted"/>
<dbReference type="AlphaFoldDB" id="A0A1E4RLF4"/>
<sequence length="154" mass="16639">MKFATLLSTAAALFSVSNALNLFVESEDHTQTGKRIDAYHQGAGISYFVLDTAGAEFTYHENNNTLALADVPDYLVNVQDDHVVEVGVLGAADISIQDGYLALNGTTQGFRACDEVDTPYHYGLPVVLFSTENEDFAGKSCTPIKLKVGYHKSA</sequence>
<dbReference type="EMBL" id="KV454540">
    <property type="protein sequence ID" value="ODV68087.1"/>
    <property type="molecule type" value="Genomic_DNA"/>
</dbReference>
<dbReference type="RefSeq" id="XP_020077154.1">
    <property type="nucleotide sequence ID" value="XM_020218631.1"/>
</dbReference>
<evidence type="ECO:0000256" key="1">
    <source>
        <dbReference type="SAM" id="SignalP"/>
    </source>
</evidence>